<dbReference type="GO" id="GO:0000184">
    <property type="term" value="P:nuclear-transcribed mRNA catabolic process, nonsense-mediated decay"/>
    <property type="evidence" value="ECO:0007669"/>
    <property type="project" value="UniProtKB-KW"/>
</dbReference>
<sequence>MTGGDVYVIRNLPYNIEETKLHQIIYQESQAQASPFTVDNVKILEFVQGALRTKESNIPSRCYVKVSNDKIRSFIDHMDGRPFVNSRGVEERALLERIIFDINVDKTTNNKHVNTIESSTTFKQFLQQLNAPLPPPPKIESLTDHLDKSKKYEYLYIIDDFIDLIYINVYFLFTFQLLETTGPSAIIQSITAKKKSIKKSSSKKSK</sequence>
<dbReference type="InterPro" id="IPR039722">
    <property type="entry name" value="Upf3"/>
</dbReference>
<organism evidence="6 7">
    <name type="scientific">Cavenderia fasciculata</name>
    <name type="common">Slime mold</name>
    <name type="synonym">Dictyostelium fasciculatum</name>
    <dbReference type="NCBI Taxonomy" id="261658"/>
    <lineage>
        <taxon>Eukaryota</taxon>
        <taxon>Amoebozoa</taxon>
        <taxon>Evosea</taxon>
        <taxon>Eumycetozoa</taxon>
        <taxon>Dictyostelia</taxon>
        <taxon>Acytosteliales</taxon>
        <taxon>Cavenderiaceae</taxon>
        <taxon>Cavenderia</taxon>
    </lineage>
</organism>
<evidence type="ECO:0000256" key="4">
    <source>
        <dbReference type="ARBA" id="ARBA00023242"/>
    </source>
</evidence>
<accession>F4PUL9</accession>
<dbReference type="InterPro" id="IPR035979">
    <property type="entry name" value="RBD_domain_sf"/>
</dbReference>
<gene>
    <name evidence="6" type="ORF">DFA_01769</name>
</gene>
<dbReference type="SUPFAM" id="SSF54928">
    <property type="entry name" value="RNA-binding domain, RBD"/>
    <property type="match status" value="1"/>
</dbReference>
<evidence type="ECO:0000256" key="3">
    <source>
        <dbReference type="ARBA" id="ARBA00023161"/>
    </source>
</evidence>
<evidence type="ECO:0000256" key="2">
    <source>
        <dbReference type="ARBA" id="ARBA00005991"/>
    </source>
</evidence>
<dbReference type="GO" id="GO:0005730">
    <property type="term" value="C:nucleolus"/>
    <property type="evidence" value="ECO:0007669"/>
    <property type="project" value="TreeGrafter"/>
</dbReference>
<dbReference type="GO" id="GO:0003729">
    <property type="term" value="F:mRNA binding"/>
    <property type="evidence" value="ECO:0007669"/>
    <property type="project" value="TreeGrafter"/>
</dbReference>
<dbReference type="InterPro" id="IPR012677">
    <property type="entry name" value="Nucleotide-bd_a/b_plait_sf"/>
</dbReference>
<dbReference type="OMA" id="IMADIYV"/>
<dbReference type="GO" id="GO:0005737">
    <property type="term" value="C:cytoplasm"/>
    <property type="evidence" value="ECO:0007669"/>
    <property type="project" value="TreeGrafter"/>
</dbReference>
<evidence type="ECO:0000313" key="6">
    <source>
        <dbReference type="EMBL" id="EGG21883.1"/>
    </source>
</evidence>
<protein>
    <recommendedName>
        <fullName evidence="5">UPF3 domain-containing protein</fullName>
    </recommendedName>
</protein>
<evidence type="ECO:0000313" key="7">
    <source>
        <dbReference type="Proteomes" id="UP000007797"/>
    </source>
</evidence>
<dbReference type="PANTHER" id="PTHR13112">
    <property type="entry name" value="UPF3 REGULATOR OF NONSENSE TRANSCRIPTS-LIKE PROTEIN"/>
    <property type="match status" value="1"/>
</dbReference>
<evidence type="ECO:0000259" key="5">
    <source>
        <dbReference type="Pfam" id="PF03467"/>
    </source>
</evidence>
<keyword evidence="3" id="KW-0866">Nonsense-mediated mRNA decay</keyword>
<dbReference type="AlphaFoldDB" id="F4PUL9"/>
<evidence type="ECO:0000256" key="1">
    <source>
        <dbReference type="ARBA" id="ARBA00004123"/>
    </source>
</evidence>
<dbReference type="KEGG" id="dfa:DFA_01769"/>
<reference evidence="7" key="1">
    <citation type="journal article" date="2011" name="Genome Res.">
        <title>Phylogeny-wide analysis of social amoeba genomes highlights ancient origins for complex intercellular communication.</title>
        <authorList>
            <person name="Heidel A.J."/>
            <person name="Lawal H.M."/>
            <person name="Felder M."/>
            <person name="Schilde C."/>
            <person name="Helps N.R."/>
            <person name="Tunggal B."/>
            <person name="Rivero F."/>
            <person name="John U."/>
            <person name="Schleicher M."/>
            <person name="Eichinger L."/>
            <person name="Platzer M."/>
            <person name="Noegel A.A."/>
            <person name="Schaap P."/>
            <person name="Gloeckner G."/>
        </authorList>
    </citation>
    <scope>NUCLEOTIDE SEQUENCE [LARGE SCALE GENOMIC DNA]</scope>
    <source>
        <strain evidence="7">SH3</strain>
    </source>
</reference>
<dbReference type="RefSeq" id="XP_004359734.1">
    <property type="nucleotide sequence ID" value="XM_004359677.1"/>
</dbReference>
<dbReference type="InterPro" id="IPR005120">
    <property type="entry name" value="UPF3_dom"/>
</dbReference>
<name>F4PUL9_CACFS</name>
<dbReference type="STRING" id="1054147.F4PUL9"/>
<dbReference type="GeneID" id="14873446"/>
<feature type="domain" description="UPF3" evidence="5">
    <location>
        <begin position="8"/>
        <end position="145"/>
    </location>
</feature>
<dbReference type="OrthoDB" id="18087at2759"/>
<keyword evidence="4" id="KW-0539">Nucleus</keyword>
<comment type="subcellular location">
    <subcellularLocation>
        <location evidence="1">Nucleus</location>
    </subcellularLocation>
</comment>
<keyword evidence="7" id="KW-1185">Reference proteome</keyword>
<dbReference type="GO" id="GO:0045727">
    <property type="term" value="P:positive regulation of translation"/>
    <property type="evidence" value="ECO:0007669"/>
    <property type="project" value="TreeGrafter"/>
</dbReference>
<dbReference type="Gene3D" id="3.30.70.330">
    <property type="match status" value="1"/>
</dbReference>
<dbReference type="EMBL" id="GL883010">
    <property type="protein sequence ID" value="EGG21883.1"/>
    <property type="molecule type" value="Genomic_DNA"/>
</dbReference>
<proteinExistence type="inferred from homology"/>
<dbReference type="PANTHER" id="PTHR13112:SF0">
    <property type="entry name" value="FI21285P1"/>
    <property type="match status" value="1"/>
</dbReference>
<dbReference type="Pfam" id="PF03467">
    <property type="entry name" value="Smg4_UPF3"/>
    <property type="match status" value="1"/>
</dbReference>
<comment type="similarity">
    <text evidence="2">Belongs to the RENT3 family.</text>
</comment>
<dbReference type="Proteomes" id="UP000007797">
    <property type="component" value="Unassembled WGS sequence"/>
</dbReference>